<dbReference type="EMBL" id="NXGX01000002">
    <property type="protein sequence ID" value="PKR59205.1"/>
    <property type="molecule type" value="Genomic_DNA"/>
</dbReference>
<name>A0A2N3L8Q7_9PROT</name>
<proteinExistence type="predicted"/>
<gene>
    <name evidence="2" type="ORF">COO92_03890</name>
</gene>
<dbReference type="AlphaFoldDB" id="A0A2N3L8Q7"/>
<reference evidence="2 3" key="1">
    <citation type="submission" date="2017-09" db="EMBL/GenBank/DDBJ databases">
        <title>Biodiversity and function of Thalassospira species in the particle-attached aromatic-hydrocarbon-degrading consortia from the surface seawater of the China South Sea.</title>
        <authorList>
            <person name="Dong C."/>
            <person name="Lai Q."/>
            <person name="Shao Z."/>
        </authorList>
    </citation>
    <scope>NUCLEOTIDE SEQUENCE [LARGE SCALE GENOMIC DNA]</scope>
    <source>
        <strain evidence="2 3">139Z-12</strain>
    </source>
</reference>
<keyword evidence="3" id="KW-1185">Reference proteome</keyword>
<dbReference type="Proteomes" id="UP000233332">
    <property type="component" value="Unassembled WGS sequence"/>
</dbReference>
<accession>A0A2N3L8Q7</accession>
<organism evidence="2 3">
    <name type="scientific">Thalassospira lohafexi</name>
    <dbReference type="NCBI Taxonomy" id="744227"/>
    <lineage>
        <taxon>Bacteria</taxon>
        <taxon>Pseudomonadati</taxon>
        <taxon>Pseudomonadota</taxon>
        <taxon>Alphaproteobacteria</taxon>
        <taxon>Rhodospirillales</taxon>
        <taxon>Thalassospiraceae</taxon>
        <taxon>Thalassospira</taxon>
    </lineage>
</organism>
<comment type="caution">
    <text evidence="2">The sequence shown here is derived from an EMBL/GenBank/DDBJ whole genome shotgun (WGS) entry which is preliminary data.</text>
</comment>
<protein>
    <submittedName>
        <fullName evidence="2">Uncharacterized protein</fullName>
    </submittedName>
</protein>
<evidence type="ECO:0000313" key="2">
    <source>
        <dbReference type="EMBL" id="PKR59205.1"/>
    </source>
</evidence>
<evidence type="ECO:0000313" key="3">
    <source>
        <dbReference type="Proteomes" id="UP000233332"/>
    </source>
</evidence>
<sequence>MGHSFEAGRHRKKHLSQNYKSISPTNKQVIVTMTFIINAKHHIQNALTENDNSCENDKEYQWFATIFAGNFTARKQRHDKQSCMSGTL</sequence>
<evidence type="ECO:0000256" key="1">
    <source>
        <dbReference type="SAM" id="MobiDB-lite"/>
    </source>
</evidence>
<feature type="region of interest" description="Disordered" evidence="1">
    <location>
        <begin position="1"/>
        <end position="20"/>
    </location>
</feature>